<dbReference type="AlphaFoldDB" id="A0A8T2C7W6"/>
<name>A0A8T2C7W6_9BRAS</name>
<evidence type="ECO:0000313" key="2">
    <source>
        <dbReference type="Proteomes" id="UP000694240"/>
    </source>
</evidence>
<reference evidence="1 2" key="1">
    <citation type="submission" date="2020-12" db="EMBL/GenBank/DDBJ databases">
        <title>Concerted genomic and epigenomic changes stabilize Arabidopsis allopolyploids.</title>
        <authorList>
            <person name="Chen Z."/>
        </authorList>
    </citation>
    <scope>NUCLEOTIDE SEQUENCE [LARGE SCALE GENOMIC DNA]</scope>
    <source>
        <strain evidence="1">Allo738</strain>
        <tissue evidence="1">Leaf</tissue>
    </source>
</reference>
<keyword evidence="2" id="KW-1185">Reference proteome</keyword>
<dbReference type="EMBL" id="JAEFBK010000006">
    <property type="protein sequence ID" value="KAG7594376.1"/>
    <property type="molecule type" value="Genomic_DNA"/>
</dbReference>
<protein>
    <submittedName>
        <fullName evidence="1">Uncharacterized protein</fullName>
    </submittedName>
</protein>
<evidence type="ECO:0000313" key="1">
    <source>
        <dbReference type="EMBL" id="KAG7594376.1"/>
    </source>
</evidence>
<dbReference type="Proteomes" id="UP000694240">
    <property type="component" value="Chromosome 6"/>
</dbReference>
<proteinExistence type="predicted"/>
<gene>
    <name evidence="1" type="ORF">ISN45_Aa01g031320</name>
</gene>
<dbReference type="PANTHER" id="PTHR35324">
    <property type="entry name" value="BNAA08G03750D PROTEIN"/>
    <property type="match status" value="1"/>
</dbReference>
<sequence length="93" mass="10760">MASSLAKPNEKAKNKIKIREDTETPDFVSTHICIKRIHTTQTLDREVILRRIRQRRRANKVRSVFQLLFGFPFTSKKHESNADQVPDDASTVP</sequence>
<accession>A0A8T2C7W6</accession>
<comment type="caution">
    <text evidence="1">The sequence shown here is derived from an EMBL/GenBank/DDBJ whole genome shotgun (WGS) entry which is preliminary data.</text>
</comment>
<organism evidence="1 2">
    <name type="scientific">Arabidopsis thaliana x Arabidopsis arenosa</name>
    <dbReference type="NCBI Taxonomy" id="1240361"/>
    <lineage>
        <taxon>Eukaryota</taxon>
        <taxon>Viridiplantae</taxon>
        <taxon>Streptophyta</taxon>
        <taxon>Embryophyta</taxon>
        <taxon>Tracheophyta</taxon>
        <taxon>Spermatophyta</taxon>
        <taxon>Magnoliopsida</taxon>
        <taxon>eudicotyledons</taxon>
        <taxon>Gunneridae</taxon>
        <taxon>Pentapetalae</taxon>
        <taxon>rosids</taxon>
        <taxon>malvids</taxon>
        <taxon>Brassicales</taxon>
        <taxon>Brassicaceae</taxon>
        <taxon>Camelineae</taxon>
        <taxon>Arabidopsis</taxon>
    </lineage>
</organism>
<dbReference type="PANTHER" id="PTHR35324:SF4">
    <property type="entry name" value="EXPRESSED PROTEIN"/>
    <property type="match status" value="1"/>
</dbReference>